<gene>
    <name evidence="5" type="primary">kce_1</name>
    <name evidence="5" type="ORF">MAA8898_00974</name>
</gene>
<evidence type="ECO:0000256" key="3">
    <source>
        <dbReference type="ARBA" id="ARBA00022723"/>
    </source>
</evidence>
<keyword evidence="6" id="KW-1185">Reference proteome</keyword>
<dbReference type="PANTHER" id="PTHR37418:SF2">
    <property type="entry name" value="3-KETO-5-AMINOHEXANOATE CLEAVAGE ENZYME"/>
    <property type="match status" value="1"/>
</dbReference>
<dbReference type="Pfam" id="PF05853">
    <property type="entry name" value="BKACE"/>
    <property type="match status" value="1"/>
</dbReference>
<dbReference type="Proteomes" id="UP000207598">
    <property type="component" value="Unassembled WGS sequence"/>
</dbReference>
<evidence type="ECO:0000313" key="6">
    <source>
        <dbReference type="Proteomes" id="UP000207598"/>
    </source>
</evidence>
<comment type="cofactor">
    <cofactor evidence="1">
        <name>Zn(2+)</name>
        <dbReference type="ChEBI" id="CHEBI:29105"/>
    </cofactor>
</comment>
<dbReference type="EC" id="2.-.-.-" evidence="5"/>
<keyword evidence="4" id="KW-0862">Zinc</keyword>
<dbReference type="PANTHER" id="PTHR37418">
    <property type="entry name" value="3-KETO-5-AMINOHEXANOATE CLEAVAGE ENZYME-RELATED"/>
    <property type="match status" value="1"/>
</dbReference>
<dbReference type="InterPro" id="IPR008567">
    <property type="entry name" value="BKACE"/>
</dbReference>
<dbReference type="EMBL" id="FXYF01000002">
    <property type="protein sequence ID" value="SMX36681.1"/>
    <property type="molecule type" value="Genomic_DNA"/>
</dbReference>
<keyword evidence="2 5" id="KW-0808">Transferase</keyword>
<accession>A0A238K183</accession>
<reference evidence="5 6" key="1">
    <citation type="submission" date="2017-05" db="EMBL/GenBank/DDBJ databases">
        <authorList>
            <person name="Song R."/>
            <person name="Chenine A.L."/>
            <person name="Ruprecht R.M."/>
        </authorList>
    </citation>
    <scope>NUCLEOTIDE SEQUENCE [LARGE SCALE GENOMIC DNA]</scope>
    <source>
        <strain evidence="5 6">CECT 8898</strain>
    </source>
</reference>
<dbReference type="RefSeq" id="WP_094019829.1">
    <property type="nucleotide sequence ID" value="NZ_FXYF01000002.1"/>
</dbReference>
<dbReference type="AlphaFoldDB" id="A0A238K183"/>
<protein>
    <submittedName>
        <fullName evidence="5">3-keto-5-aminohexanoate cleavage enzyme</fullName>
        <ecNumber evidence="5">2.-.-.-</ecNumber>
    </submittedName>
</protein>
<proteinExistence type="predicted"/>
<dbReference type="GO" id="GO:0043720">
    <property type="term" value="F:3-keto-5-aminohexanoate cleavage activity"/>
    <property type="evidence" value="ECO:0007669"/>
    <property type="project" value="InterPro"/>
</dbReference>
<dbReference type="InterPro" id="IPR013785">
    <property type="entry name" value="Aldolase_TIM"/>
</dbReference>
<name>A0A238K183_9RHOB</name>
<evidence type="ECO:0000256" key="1">
    <source>
        <dbReference type="ARBA" id="ARBA00001947"/>
    </source>
</evidence>
<dbReference type="OrthoDB" id="9805277at2"/>
<sequence length="289" mass="30856">MADVFLEVALNGPWSRDRQPLMPISVEDLVAEGLACAALGAAVIHLHVYDPATGRQFEDFDAYARVIEGIRAQADVIVYPTLPLAGSADAIAPMRPEERFATVEALARAGLLEWAVIDPGSTILASHAELATGGNGFLYRNSVEELRHGFALAAEHRFHPSYAIYEPGFLRLGAEMAWRAGCPEPVYRLMFSDGFTFGFPPRVYALDAYCALLDEVAPGALWMSAGLQVDLSPVFDATLARGGHIRVGLEDAPFHCDTGNVALTEAAVARIVAAGHSPGSAAALRARLG</sequence>
<evidence type="ECO:0000313" key="5">
    <source>
        <dbReference type="EMBL" id="SMX36681.1"/>
    </source>
</evidence>
<evidence type="ECO:0000256" key="2">
    <source>
        <dbReference type="ARBA" id="ARBA00022679"/>
    </source>
</evidence>
<dbReference type="Gene3D" id="3.20.20.70">
    <property type="entry name" value="Aldolase class I"/>
    <property type="match status" value="1"/>
</dbReference>
<evidence type="ECO:0000256" key="4">
    <source>
        <dbReference type="ARBA" id="ARBA00022833"/>
    </source>
</evidence>
<keyword evidence="3" id="KW-0479">Metal-binding</keyword>
<organism evidence="5 6">
    <name type="scientific">Maliponia aquimaris</name>
    <dbReference type="NCBI Taxonomy" id="1673631"/>
    <lineage>
        <taxon>Bacteria</taxon>
        <taxon>Pseudomonadati</taxon>
        <taxon>Pseudomonadota</taxon>
        <taxon>Alphaproteobacteria</taxon>
        <taxon>Rhodobacterales</taxon>
        <taxon>Paracoccaceae</taxon>
        <taxon>Maliponia</taxon>
    </lineage>
</organism>
<dbReference type="GO" id="GO:0046872">
    <property type="term" value="F:metal ion binding"/>
    <property type="evidence" value="ECO:0007669"/>
    <property type="project" value="UniProtKB-KW"/>
</dbReference>